<dbReference type="GO" id="GO:0016787">
    <property type="term" value="F:hydrolase activity"/>
    <property type="evidence" value="ECO:0007669"/>
    <property type="project" value="UniProtKB-KW"/>
</dbReference>
<evidence type="ECO:0000259" key="5">
    <source>
        <dbReference type="Pfam" id="PF00135"/>
    </source>
</evidence>
<name>A0A6P2BXE4_9ACTN</name>
<keyword evidence="2 3" id="KW-0378">Hydrolase</keyword>
<dbReference type="Pfam" id="PF00135">
    <property type="entry name" value="COesterase"/>
    <property type="match status" value="1"/>
</dbReference>
<dbReference type="EMBL" id="RPFW01000004">
    <property type="protein sequence ID" value="TVZ02845.1"/>
    <property type="molecule type" value="Genomic_DNA"/>
</dbReference>
<dbReference type="InterPro" id="IPR002018">
    <property type="entry name" value="CarbesteraseB"/>
</dbReference>
<gene>
    <name evidence="6" type="ORF">EAS64_20375</name>
</gene>
<feature type="domain" description="Carboxylesterase type B" evidence="5">
    <location>
        <begin position="74"/>
        <end position="569"/>
    </location>
</feature>
<dbReference type="EC" id="3.1.1.-" evidence="3"/>
<dbReference type="InterPro" id="IPR019819">
    <property type="entry name" value="Carboxylesterase_B_CS"/>
</dbReference>
<dbReference type="PROSITE" id="PS00122">
    <property type="entry name" value="CARBOXYLESTERASE_B_1"/>
    <property type="match status" value="1"/>
</dbReference>
<evidence type="ECO:0000256" key="1">
    <source>
        <dbReference type="ARBA" id="ARBA00005964"/>
    </source>
</evidence>
<dbReference type="PROSITE" id="PS00941">
    <property type="entry name" value="CARBOXYLESTERASE_B_2"/>
    <property type="match status" value="1"/>
</dbReference>
<organism evidence="6 7">
    <name type="scientific">Trebonia kvetii</name>
    <dbReference type="NCBI Taxonomy" id="2480626"/>
    <lineage>
        <taxon>Bacteria</taxon>
        <taxon>Bacillati</taxon>
        <taxon>Actinomycetota</taxon>
        <taxon>Actinomycetes</taxon>
        <taxon>Streptosporangiales</taxon>
        <taxon>Treboniaceae</taxon>
        <taxon>Trebonia</taxon>
    </lineage>
</organism>
<keyword evidence="7" id="KW-1185">Reference proteome</keyword>
<dbReference type="Gene3D" id="3.40.50.1820">
    <property type="entry name" value="alpha/beta hydrolase"/>
    <property type="match status" value="1"/>
</dbReference>
<keyword evidence="4" id="KW-1133">Transmembrane helix</keyword>
<reference evidence="6 7" key="1">
    <citation type="submission" date="2018-11" db="EMBL/GenBank/DDBJ databases">
        <title>Trebonia kvetii gen.nov., sp.nov., a novel acidophilic actinobacterium, and proposal of the new actinobacterial family Treboniaceae fam. nov.</title>
        <authorList>
            <person name="Rapoport D."/>
            <person name="Sagova-Mareckova M."/>
            <person name="Sedlacek I."/>
            <person name="Provaznik J."/>
            <person name="Kralova S."/>
            <person name="Pavlinic D."/>
            <person name="Benes V."/>
            <person name="Kopecky J."/>
        </authorList>
    </citation>
    <scope>NUCLEOTIDE SEQUENCE [LARGE SCALE GENOMIC DNA]</scope>
    <source>
        <strain evidence="6 7">15Tr583</strain>
    </source>
</reference>
<evidence type="ECO:0000313" key="7">
    <source>
        <dbReference type="Proteomes" id="UP000460272"/>
    </source>
</evidence>
<evidence type="ECO:0000256" key="2">
    <source>
        <dbReference type="ARBA" id="ARBA00022801"/>
    </source>
</evidence>
<dbReference type="Proteomes" id="UP000460272">
    <property type="component" value="Unassembled WGS sequence"/>
</dbReference>
<evidence type="ECO:0000256" key="3">
    <source>
        <dbReference type="RuleBase" id="RU361235"/>
    </source>
</evidence>
<proteinExistence type="inferred from homology"/>
<feature type="transmembrane region" description="Helical" evidence="4">
    <location>
        <begin position="38"/>
        <end position="56"/>
    </location>
</feature>
<accession>A0A6P2BXE4</accession>
<dbReference type="AlphaFoldDB" id="A0A6P2BXE4"/>
<keyword evidence="4" id="KW-0812">Transmembrane</keyword>
<dbReference type="SUPFAM" id="SSF53474">
    <property type="entry name" value="alpha/beta-Hydrolases"/>
    <property type="match status" value="1"/>
</dbReference>
<sequence length="572" mass="60332">MSVPLYRRDKCHRSHQALEGLVISETGRVRGRATRARTAAGLLLAAATLVTGVTLAPGASAAGSAPTGGSHGLIVRTDKGLLHGTNAEGADQYLGIPYAAPPTGALRWAAPQPAARWKGVRQATSYGGRCAQTASGNGPRIDNEDCLYLNVYTPPGQDRQSRHGRGSGLPVLVMIHGGGLTTGAGDQHDGSLIVTTDHIIVVSINYRLGPFGFLDIPGLGKGKSTGSGNYGLLDQAAALRWVQRNIRSFGGNPSKVTIDGESAGGWSMCALLTSPPARGLFRGVIMQSGSCASQSRATAQTASLAFAKAAGCPDQATAAACLRALPEKTLLDASSSYQPLFTYGGPELPVAPASAVASGHYDHLPVLMGTNHNEGRTFAQGFTGFTQAQAAAFITSLYGASAAPAILAHYPWSSYPSPYTAAYQIGDIWTDSGFLTGIGGCPTQNLAAQFASGTRTYFYQFDDLHAPGLNMDHPGYQWGAGHAMELAYLWPSFNNGYSLYDLFTPAQLELSRQMIRYWGAFVKTGRPSVQGQPYWPRYTSGQLMSLRPGDQSQTISAATFSAEHQCSFWNAG</sequence>
<evidence type="ECO:0000256" key="4">
    <source>
        <dbReference type="SAM" id="Phobius"/>
    </source>
</evidence>
<evidence type="ECO:0000313" key="6">
    <source>
        <dbReference type="EMBL" id="TVZ02845.1"/>
    </source>
</evidence>
<comment type="similarity">
    <text evidence="1 3">Belongs to the type-B carboxylesterase/lipase family.</text>
</comment>
<dbReference type="InterPro" id="IPR050309">
    <property type="entry name" value="Type-B_Carboxylest/Lipase"/>
</dbReference>
<dbReference type="PANTHER" id="PTHR11559">
    <property type="entry name" value="CARBOXYLESTERASE"/>
    <property type="match status" value="1"/>
</dbReference>
<dbReference type="OrthoDB" id="3199405at2"/>
<dbReference type="InterPro" id="IPR019826">
    <property type="entry name" value="Carboxylesterase_B_AS"/>
</dbReference>
<protein>
    <recommendedName>
        <fullName evidence="3">Carboxylic ester hydrolase</fullName>
        <ecNumber evidence="3">3.1.1.-</ecNumber>
    </recommendedName>
</protein>
<comment type="caution">
    <text evidence="6">The sequence shown here is derived from an EMBL/GenBank/DDBJ whole genome shotgun (WGS) entry which is preliminary data.</text>
</comment>
<keyword evidence="4" id="KW-0472">Membrane</keyword>
<dbReference type="InterPro" id="IPR029058">
    <property type="entry name" value="AB_hydrolase_fold"/>
</dbReference>